<keyword evidence="2" id="KW-1185">Reference proteome</keyword>
<proteinExistence type="predicted"/>
<organism evidence="1 2">
    <name type="scientific">Coffea canephora</name>
    <name type="common">Robusta coffee</name>
    <dbReference type="NCBI Taxonomy" id="49390"/>
    <lineage>
        <taxon>Eukaryota</taxon>
        <taxon>Viridiplantae</taxon>
        <taxon>Streptophyta</taxon>
        <taxon>Embryophyta</taxon>
        <taxon>Tracheophyta</taxon>
        <taxon>Spermatophyta</taxon>
        <taxon>Magnoliopsida</taxon>
        <taxon>eudicotyledons</taxon>
        <taxon>Gunneridae</taxon>
        <taxon>Pentapetalae</taxon>
        <taxon>asterids</taxon>
        <taxon>lamiids</taxon>
        <taxon>Gentianales</taxon>
        <taxon>Rubiaceae</taxon>
        <taxon>Ixoroideae</taxon>
        <taxon>Gardenieae complex</taxon>
        <taxon>Bertiereae - Coffeeae clade</taxon>
        <taxon>Coffeeae</taxon>
        <taxon>Coffea</taxon>
    </lineage>
</organism>
<gene>
    <name evidence="1" type="ORF">GSCOC_T00032440001</name>
</gene>
<name>A0A068TW03_COFCA</name>
<accession>A0A068TW03</accession>
<evidence type="ECO:0000313" key="1">
    <source>
        <dbReference type="EMBL" id="CDP00485.1"/>
    </source>
</evidence>
<dbReference type="AlphaFoldDB" id="A0A068TW03"/>
<dbReference type="Proteomes" id="UP000295252">
    <property type="component" value="Chromosome III"/>
</dbReference>
<dbReference type="InParanoid" id="A0A068TW03"/>
<reference evidence="2" key="1">
    <citation type="journal article" date="2014" name="Science">
        <title>The coffee genome provides insight into the convergent evolution of caffeine biosynthesis.</title>
        <authorList>
            <person name="Denoeud F."/>
            <person name="Carretero-Paulet L."/>
            <person name="Dereeper A."/>
            <person name="Droc G."/>
            <person name="Guyot R."/>
            <person name="Pietrella M."/>
            <person name="Zheng C."/>
            <person name="Alberti A."/>
            <person name="Anthony F."/>
            <person name="Aprea G."/>
            <person name="Aury J.M."/>
            <person name="Bento P."/>
            <person name="Bernard M."/>
            <person name="Bocs S."/>
            <person name="Campa C."/>
            <person name="Cenci A."/>
            <person name="Combes M.C."/>
            <person name="Crouzillat D."/>
            <person name="Da Silva C."/>
            <person name="Daddiego L."/>
            <person name="De Bellis F."/>
            <person name="Dussert S."/>
            <person name="Garsmeur O."/>
            <person name="Gayraud T."/>
            <person name="Guignon V."/>
            <person name="Jahn K."/>
            <person name="Jamilloux V."/>
            <person name="Joet T."/>
            <person name="Labadie K."/>
            <person name="Lan T."/>
            <person name="Leclercq J."/>
            <person name="Lepelley M."/>
            <person name="Leroy T."/>
            <person name="Li L.T."/>
            <person name="Librado P."/>
            <person name="Lopez L."/>
            <person name="Munoz A."/>
            <person name="Noel B."/>
            <person name="Pallavicini A."/>
            <person name="Perrotta G."/>
            <person name="Poncet V."/>
            <person name="Pot D."/>
            <person name="Priyono X."/>
            <person name="Rigoreau M."/>
            <person name="Rouard M."/>
            <person name="Rozas J."/>
            <person name="Tranchant-Dubreuil C."/>
            <person name="VanBuren R."/>
            <person name="Zhang Q."/>
            <person name="Andrade A.C."/>
            <person name="Argout X."/>
            <person name="Bertrand B."/>
            <person name="de Kochko A."/>
            <person name="Graziosi G."/>
            <person name="Henry R.J."/>
            <person name="Jayarama X."/>
            <person name="Ming R."/>
            <person name="Nagai C."/>
            <person name="Rounsley S."/>
            <person name="Sankoff D."/>
            <person name="Giuliano G."/>
            <person name="Albert V.A."/>
            <person name="Wincker P."/>
            <person name="Lashermes P."/>
        </authorList>
    </citation>
    <scope>NUCLEOTIDE SEQUENCE [LARGE SCALE GENOMIC DNA]</scope>
    <source>
        <strain evidence="2">cv. DH200-94</strain>
    </source>
</reference>
<protein>
    <submittedName>
        <fullName evidence="1">Uncharacterized protein</fullName>
    </submittedName>
</protein>
<sequence length="124" mass="13941">MTLLQTGTGSRFRKYHILHASHMAGNKSWKRCPLHVFFLVSTDSHSHRHLILDVTKSYIYYHPRLVLWALEKCLAAAILAASGAEGILVEAMNSLPFALALKQQVNDGKTAEYQLVFLPLLILL</sequence>
<evidence type="ECO:0000313" key="2">
    <source>
        <dbReference type="Proteomes" id="UP000295252"/>
    </source>
</evidence>
<dbReference type="EMBL" id="HG739089">
    <property type="protein sequence ID" value="CDP00485.1"/>
    <property type="molecule type" value="Genomic_DNA"/>
</dbReference>
<dbReference type="Gramene" id="CDP00485">
    <property type="protein sequence ID" value="CDP00485"/>
    <property type="gene ID" value="GSCOC_T00032440001"/>
</dbReference>